<name>A9NQ04_PICSI</name>
<accession>A9NQ04</accession>
<organism evidence="2">
    <name type="scientific">Picea sitchensis</name>
    <name type="common">Sitka spruce</name>
    <name type="synonym">Pinus sitchensis</name>
    <dbReference type="NCBI Taxonomy" id="3332"/>
    <lineage>
        <taxon>Eukaryota</taxon>
        <taxon>Viridiplantae</taxon>
        <taxon>Streptophyta</taxon>
        <taxon>Embryophyta</taxon>
        <taxon>Tracheophyta</taxon>
        <taxon>Spermatophyta</taxon>
        <taxon>Pinopsida</taxon>
        <taxon>Pinidae</taxon>
        <taxon>Conifers I</taxon>
        <taxon>Pinales</taxon>
        <taxon>Pinaceae</taxon>
        <taxon>Picea</taxon>
    </lineage>
</organism>
<feature type="region of interest" description="Disordered" evidence="1">
    <location>
        <begin position="1"/>
        <end position="23"/>
    </location>
</feature>
<dbReference type="EMBL" id="EF083367">
    <property type="protein sequence ID" value="ABK22715.1"/>
    <property type="molecule type" value="mRNA"/>
</dbReference>
<evidence type="ECO:0000313" key="2">
    <source>
        <dbReference type="EMBL" id="ABK22715.1"/>
    </source>
</evidence>
<protein>
    <submittedName>
        <fullName evidence="2">Uncharacterized protein</fullName>
    </submittedName>
</protein>
<sequence length="52" mass="5740">MGIYAEGNYEAQEHSGRKSRTANQFRGVHDALHDYLQHVHAKATAGLFAATL</sequence>
<proteinExistence type="evidence at transcript level"/>
<reference evidence="2" key="1">
    <citation type="journal article" date="2008" name="BMC Genomics">
        <title>A conifer genomics resource of 200,000 spruce (Picea spp.) ESTs and 6,464 high-quality, sequence-finished full-length cDNAs for Sitka spruce (Picea sitchensis).</title>
        <authorList>
            <person name="Ralph S.G."/>
            <person name="Chun H.J."/>
            <person name="Kolosova N."/>
            <person name="Cooper D."/>
            <person name="Oddy C."/>
            <person name="Ritland C.E."/>
            <person name="Kirkpatrick R."/>
            <person name="Moore R."/>
            <person name="Barber S."/>
            <person name="Holt R.A."/>
            <person name="Jones S.J."/>
            <person name="Marra M.A."/>
            <person name="Douglas C.J."/>
            <person name="Ritland K."/>
            <person name="Bohlmann J."/>
        </authorList>
    </citation>
    <scope>NUCLEOTIDE SEQUENCE</scope>
    <source>
        <tissue evidence="2">Bark</tissue>
    </source>
</reference>
<evidence type="ECO:0000256" key="1">
    <source>
        <dbReference type="SAM" id="MobiDB-lite"/>
    </source>
</evidence>
<dbReference type="AlphaFoldDB" id="A9NQ04"/>